<evidence type="ECO:0000313" key="14">
    <source>
        <dbReference type="Proteomes" id="UP000501926"/>
    </source>
</evidence>
<sequence length="343" mass="38270">MLRVSSEGIILYTNNAGSHILNLLGCHVYQILPEPWLKMVDNALHNGRTITFYGEFTLHVYSFTFTPVKEKGYVNIYGLDVTQQRKRMEQELLHAQKLQAIGVMTTGIAHELNNMLAIIDGKIQMLMQENKGRKKLLNELRLIQSSIKDGAEIVRRMNKFTTEKEDREGFVAIDLREEIKNTIDLICPKCKEHSERKGITYTINLDGVKHVSCINGNPLGLREVLINIIYNALDSMPEGGTLSFSTREENGSVVLEISDTGIGMDEETQTKIFDPFFTTKEYGMGLGMSIVYGTVNRHGGKITVQSKKGKGSTFILSFPIVKGSQGITKNYAPGKGMSDKKGG</sequence>
<reference evidence="10" key="1">
    <citation type="journal article" date="2006" name="Nature">
        <title>Deciphering the evolution and metabolism of an anammox bacterium from a community genome.</title>
        <authorList>
            <person name="Strous M."/>
            <person name="Pelletier E."/>
            <person name="Mangenot S."/>
            <person name="Rattei T."/>
            <person name="Lehner A."/>
            <person name="Taylor M.W."/>
            <person name="Horn M."/>
            <person name="Daims H."/>
            <person name="Bartol-Mavel D."/>
            <person name="Wincker P."/>
            <person name="Barbe V."/>
            <person name="Fonknechten N."/>
            <person name="Vallenet D."/>
            <person name="Segurens B."/>
            <person name="Schenowitz-Truong C."/>
            <person name="Medigue C."/>
            <person name="Collingro A."/>
            <person name="Snel B."/>
            <person name="Dutilh B.E."/>
            <person name="OpDenCamp H.J.M."/>
            <person name="vanDerDrift C."/>
            <person name="Cirpus I."/>
            <person name="vanDePas-Schoonen K.T."/>
            <person name="Harhangi H.R."/>
            <person name="vanNiftrik L."/>
            <person name="Schmid M."/>
            <person name="Keltjens J."/>
            <person name="vanDeVossenberg J."/>
            <person name="Kartal B."/>
            <person name="Meier H."/>
            <person name="Frishman D."/>
            <person name="Huynen M.A."/>
            <person name="Mewes H."/>
            <person name="Weissenbach J."/>
            <person name="Jetten M.S.M."/>
            <person name="Wagner M."/>
            <person name="LePaslier D."/>
        </authorList>
    </citation>
    <scope>NUCLEOTIDE SEQUENCE</scope>
</reference>
<keyword evidence="3" id="KW-0597">Phosphoprotein</keyword>
<dbReference type="AlphaFoldDB" id="Q1Q671"/>
<dbReference type="InterPro" id="IPR003594">
    <property type="entry name" value="HATPase_dom"/>
</dbReference>
<evidence type="ECO:0000256" key="4">
    <source>
        <dbReference type="ARBA" id="ARBA00022679"/>
    </source>
</evidence>
<feature type="domain" description="Histidine kinase" evidence="9">
    <location>
        <begin position="107"/>
        <end position="322"/>
    </location>
</feature>
<dbReference type="RefSeq" id="WP_099326326.1">
    <property type="nucleotide sequence ID" value="NZ_LT934425.1"/>
</dbReference>
<dbReference type="Gene3D" id="1.10.287.130">
    <property type="match status" value="1"/>
</dbReference>
<dbReference type="Pfam" id="PF02518">
    <property type="entry name" value="HATPase_c"/>
    <property type="match status" value="1"/>
</dbReference>
<evidence type="ECO:0000256" key="1">
    <source>
        <dbReference type="ARBA" id="ARBA00000085"/>
    </source>
</evidence>
<evidence type="ECO:0000313" key="13">
    <source>
        <dbReference type="Proteomes" id="UP000221734"/>
    </source>
</evidence>
<evidence type="ECO:0000256" key="5">
    <source>
        <dbReference type="ARBA" id="ARBA00022741"/>
    </source>
</evidence>
<keyword evidence="8" id="KW-0902">Two-component regulatory system</keyword>
<proteinExistence type="predicted"/>
<dbReference type="EMBL" id="CT573071">
    <property type="protein sequence ID" value="CAJ73074.1"/>
    <property type="molecule type" value="Genomic_DNA"/>
</dbReference>
<gene>
    <name evidence="10" type="primary">atoS</name>
    <name evidence="12" type="synonym">atoS_2</name>
    <name evidence="11" type="ORF">KsCSTR_37470</name>
    <name evidence="12" type="ORF">KSMBR1_3314</name>
    <name evidence="10" type="ORF">kuste2329</name>
</gene>
<dbReference type="SUPFAM" id="SSF55874">
    <property type="entry name" value="ATPase domain of HSP90 chaperone/DNA topoisomerase II/histidine kinase"/>
    <property type="match status" value="1"/>
</dbReference>
<evidence type="ECO:0000256" key="2">
    <source>
        <dbReference type="ARBA" id="ARBA00012438"/>
    </source>
</evidence>
<dbReference type="EMBL" id="CP049055">
    <property type="protein sequence ID" value="QII13126.1"/>
    <property type="molecule type" value="Genomic_DNA"/>
</dbReference>
<accession>Q1Q671</accession>
<dbReference type="PANTHER" id="PTHR43065:SF46">
    <property type="entry name" value="C4-DICARBOXYLATE TRANSPORT SENSOR PROTEIN DCTB"/>
    <property type="match status" value="1"/>
</dbReference>
<dbReference type="EMBL" id="LT934425">
    <property type="protein sequence ID" value="SOH05791.1"/>
    <property type="molecule type" value="Genomic_DNA"/>
</dbReference>
<reference evidence="10" key="2">
    <citation type="submission" date="2006-01" db="EMBL/GenBank/DDBJ databases">
        <authorList>
            <person name="Genoscope"/>
        </authorList>
    </citation>
    <scope>NUCLEOTIDE SEQUENCE</scope>
</reference>
<keyword evidence="13" id="KW-1185">Reference proteome</keyword>
<dbReference type="GO" id="GO:0005524">
    <property type="term" value="F:ATP binding"/>
    <property type="evidence" value="ECO:0007669"/>
    <property type="project" value="UniProtKB-KW"/>
</dbReference>
<evidence type="ECO:0000256" key="7">
    <source>
        <dbReference type="ARBA" id="ARBA00022840"/>
    </source>
</evidence>
<dbReference type="Gene3D" id="3.30.565.10">
    <property type="entry name" value="Histidine kinase-like ATPase, C-terminal domain"/>
    <property type="match status" value="1"/>
</dbReference>
<comment type="catalytic activity">
    <reaction evidence="1">
        <text>ATP + protein L-histidine = ADP + protein N-phospho-L-histidine.</text>
        <dbReference type="EC" id="2.7.13.3"/>
    </reaction>
</comment>
<keyword evidence="5" id="KW-0547">Nucleotide-binding</keyword>
<reference evidence="11 14" key="5">
    <citation type="submission" date="2020-02" db="EMBL/GenBank/DDBJ databases">
        <title>Newly sequenced genome of strain CSTR1 showed variability in Candidatus Kuenenia stuttgartiensis genomes.</title>
        <authorList>
            <person name="Ding C."/>
            <person name="Adrian L."/>
        </authorList>
    </citation>
    <scope>NUCLEOTIDE SEQUENCE [LARGE SCALE GENOMIC DNA]</scope>
    <source>
        <strain evidence="11 14">CSTR1</strain>
    </source>
</reference>
<dbReference type="InterPro" id="IPR036890">
    <property type="entry name" value="HATPase_C_sf"/>
</dbReference>
<dbReference type="InterPro" id="IPR005467">
    <property type="entry name" value="His_kinase_dom"/>
</dbReference>
<dbReference type="CDD" id="cd00082">
    <property type="entry name" value="HisKA"/>
    <property type="match status" value="1"/>
</dbReference>
<evidence type="ECO:0000256" key="3">
    <source>
        <dbReference type="ARBA" id="ARBA00022553"/>
    </source>
</evidence>
<dbReference type="Proteomes" id="UP000501926">
    <property type="component" value="Chromosome"/>
</dbReference>
<dbReference type="SMART" id="SM00387">
    <property type="entry name" value="HATPase_c"/>
    <property type="match status" value="1"/>
</dbReference>
<evidence type="ECO:0000259" key="9">
    <source>
        <dbReference type="PROSITE" id="PS50109"/>
    </source>
</evidence>
<evidence type="ECO:0000313" key="11">
    <source>
        <dbReference type="EMBL" id="QII13126.1"/>
    </source>
</evidence>
<evidence type="ECO:0000313" key="10">
    <source>
        <dbReference type="EMBL" id="CAJ73074.1"/>
    </source>
</evidence>
<keyword evidence="7" id="KW-0067">ATP-binding</keyword>
<evidence type="ECO:0000256" key="8">
    <source>
        <dbReference type="ARBA" id="ARBA00023012"/>
    </source>
</evidence>
<dbReference type="InterPro" id="IPR036097">
    <property type="entry name" value="HisK_dim/P_sf"/>
</dbReference>
<keyword evidence="4 10" id="KW-0808">Transferase</keyword>
<dbReference type="GO" id="GO:0000155">
    <property type="term" value="F:phosphorelay sensor kinase activity"/>
    <property type="evidence" value="ECO:0007669"/>
    <property type="project" value="InterPro"/>
</dbReference>
<organism evidence="10">
    <name type="scientific">Kuenenia stuttgartiensis</name>
    <dbReference type="NCBI Taxonomy" id="174633"/>
    <lineage>
        <taxon>Bacteria</taxon>
        <taxon>Pseudomonadati</taxon>
        <taxon>Planctomycetota</taxon>
        <taxon>Candidatus Brocadiia</taxon>
        <taxon>Candidatus Brocadiales</taxon>
        <taxon>Candidatus Brocadiaceae</taxon>
        <taxon>Candidatus Kuenenia</taxon>
    </lineage>
</organism>
<protein>
    <recommendedName>
        <fullName evidence="2">histidine kinase</fullName>
        <ecNumber evidence="2">2.7.13.3</ecNumber>
    </recommendedName>
</protein>
<dbReference type="SUPFAM" id="SSF47384">
    <property type="entry name" value="Homodimeric domain of signal transducing histidine kinase"/>
    <property type="match status" value="1"/>
</dbReference>
<evidence type="ECO:0000256" key="6">
    <source>
        <dbReference type="ARBA" id="ARBA00022777"/>
    </source>
</evidence>
<dbReference type="Proteomes" id="UP000221734">
    <property type="component" value="Chromosome Kuenenia_stuttgartiensis_MBR1"/>
</dbReference>
<dbReference type="PROSITE" id="PS50109">
    <property type="entry name" value="HIS_KIN"/>
    <property type="match status" value="1"/>
</dbReference>
<reference evidence="12" key="3">
    <citation type="submission" date="2017-10" db="EMBL/GenBank/DDBJ databases">
        <authorList>
            <person name="Banno H."/>
            <person name="Chua N.-H."/>
        </authorList>
    </citation>
    <scope>NUCLEOTIDE SEQUENCE [LARGE SCALE GENOMIC DNA]</scope>
    <source>
        <strain evidence="12">Kuenenia_mbr1_ru-nijmegen</strain>
    </source>
</reference>
<dbReference type="PANTHER" id="PTHR43065">
    <property type="entry name" value="SENSOR HISTIDINE KINASE"/>
    <property type="match status" value="1"/>
</dbReference>
<name>Q1Q671_KUEST</name>
<dbReference type="InterPro" id="IPR004358">
    <property type="entry name" value="Sig_transdc_His_kin-like_C"/>
</dbReference>
<dbReference type="InterPro" id="IPR003661">
    <property type="entry name" value="HisK_dim/P_dom"/>
</dbReference>
<evidence type="ECO:0000313" key="12">
    <source>
        <dbReference type="EMBL" id="SOH05791.1"/>
    </source>
</evidence>
<dbReference type="EC" id="2.7.13.3" evidence="2"/>
<dbReference type="PRINTS" id="PR00344">
    <property type="entry name" value="BCTRLSENSOR"/>
</dbReference>
<reference evidence="13" key="4">
    <citation type="submission" date="2017-10" db="EMBL/GenBank/DDBJ databases">
        <authorList>
            <person name="Frank J."/>
        </authorList>
    </citation>
    <scope>NUCLEOTIDE SEQUENCE [LARGE SCALE GENOMIC DNA]</scope>
</reference>
<keyword evidence="6 10" id="KW-0418">Kinase</keyword>
<dbReference type="KEGG" id="kst:KSMBR1_3314"/>